<name>A0A552G587_MICAE</name>
<sequence length="183" mass="21002">MLQSLLTLPEFLALPESKPALEYIDGRIVQKAMPKTRHARLQSKLIEKINRITETEKIAYAFPELRCTFVGRSIVPDIAVLLWQNIPFDTNGEPLDNILIPPDWTIEILSPEQSSNRVTGNILYCLKHGCKLGWLLDAEDRSILIFLPDRQPELRQGLDRLEILPDIDLELTVEAVFSWLKMQ</sequence>
<evidence type="ECO:0000259" key="1">
    <source>
        <dbReference type="Pfam" id="PF05685"/>
    </source>
</evidence>
<dbReference type="AlphaFoldDB" id="A0A552G587"/>
<keyword evidence="2" id="KW-0378">Hydrolase</keyword>
<protein>
    <submittedName>
        <fullName evidence="2">Uma2 family endonuclease</fullName>
    </submittedName>
</protein>
<dbReference type="InterPro" id="IPR008538">
    <property type="entry name" value="Uma2"/>
</dbReference>
<dbReference type="SUPFAM" id="SSF52980">
    <property type="entry name" value="Restriction endonuclease-like"/>
    <property type="match status" value="1"/>
</dbReference>
<reference evidence="2 3" key="1">
    <citation type="submission" date="2019-01" db="EMBL/GenBank/DDBJ databases">
        <title>Coherence of Microcystis species and biogeography revealed through population genomics.</title>
        <authorList>
            <person name="Perez-Carrascal O.M."/>
            <person name="Terrat Y."/>
            <person name="Giani A."/>
            <person name="Fortin N."/>
            <person name="Tromas N."/>
            <person name="Shapiro B.J."/>
        </authorList>
    </citation>
    <scope>NUCLEOTIDE SEQUENCE [LARGE SCALE GENOMIC DNA]</scope>
    <source>
        <strain evidence="2">Ma_QC_Ch_20071001_S25D</strain>
    </source>
</reference>
<organism evidence="2 3">
    <name type="scientific">Microcystis aeruginosa Ma_QC_Ch_20071001_S25D</name>
    <dbReference type="NCBI Taxonomy" id="2486250"/>
    <lineage>
        <taxon>Bacteria</taxon>
        <taxon>Bacillati</taxon>
        <taxon>Cyanobacteriota</taxon>
        <taxon>Cyanophyceae</taxon>
        <taxon>Oscillatoriophycideae</taxon>
        <taxon>Chroococcales</taxon>
        <taxon>Microcystaceae</taxon>
        <taxon>Microcystis</taxon>
    </lineage>
</organism>
<keyword evidence="2" id="KW-0255">Endonuclease</keyword>
<gene>
    <name evidence="2" type="ORF">EWV57_02430</name>
</gene>
<dbReference type="EMBL" id="SFBE01000040">
    <property type="protein sequence ID" value="TRU54144.1"/>
    <property type="molecule type" value="Genomic_DNA"/>
</dbReference>
<dbReference type="InterPro" id="IPR012296">
    <property type="entry name" value="Nuclease_put_TT1808"/>
</dbReference>
<keyword evidence="2" id="KW-0540">Nuclease</keyword>
<proteinExistence type="predicted"/>
<dbReference type="Gene3D" id="3.90.1570.10">
    <property type="entry name" value="tt1808, chain A"/>
    <property type="match status" value="1"/>
</dbReference>
<comment type="caution">
    <text evidence="2">The sequence shown here is derived from an EMBL/GenBank/DDBJ whole genome shotgun (WGS) entry which is preliminary data.</text>
</comment>
<dbReference type="PANTHER" id="PTHR34107">
    <property type="entry name" value="SLL0198 PROTEIN-RELATED"/>
    <property type="match status" value="1"/>
</dbReference>
<dbReference type="PANTHER" id="PTHR34107:SF5">
    <property type="entry name" value="SLL1355 PROTEIN"/>
    <property type="match status" value="1"/>
</dbReference>
<feature type="domain" description="Putative restriction endonuclease" evidence="1">
    <location>
        <begin position="9"/>
        <end position="173"/>
    </location>
</feature>
<dbReference type="Proteomes" id="UP000316958">
    <property type="component" value="Unassembled WGS sequence"/>
</dbReference>
<evidence type="ECO:0000313" key="3">
    <source>
        <dbReference type="Proteomes" id="UP000316958"/>
    </source>
</evidence>
<dbReference type="GO" id="GO:0004519">
    <property type="term" value="F:endonuclease activity"/>
    <property type="evidence" value="ECO:0007669"/>
    <property type="project" value="UniProtKB-KW"/>
</dbReference>
<dbReference type="Pfam" id="PF05685">
    <property type="entry name" value="Uma2"/>
    <property type="match status" value="1"/>
</dbReference>
<evidence type="ECO:0000313" key="2">
    <source>
        <dbReference type="EMBL" id="TRU54144.1"/>
    </source>
</evidence>
<dbReference type="CDD" id="cd06260">
    <property type="entry name" value="DUF820-like"/>
    <property type="match status" value="1"/>
</dbReference>
<dbReference type="InterPro" id="IPR011335">
    <property type="entry name" value="Restrct_endonuc-II-like"/>
</dbReference>
<accession>A0A552G587</accession>